<evidence type="ECO:0000259" key="1">
    <source>
        <dbReference type="Pfam" id="PF01695"/>
    </source>
</evidence>
<dbReference type="EMBL" id="JAUSUO010000002">
    <property type="protein sequence ID" value="MDQ0342538.1"/>
    <property type="molecule type" value="Genomic_DNA"/>
</dbReference>
<comment type="caution">
    <text evidence="2">The sequence shown here is derived from an EMBL/GenBank/DDBJ whole genome shotgun (WGS) entry which is preliminary data.</text>
</comment>
<sequence length="87" mass="10686">MNFSVEDLQAQFQRLRMTETSKELPDFLRQAETHAWTYKEFLRELLMYEEKPREEKMIEKHLKWAKFPYQKSLKKFDLKEQPSISEG</sequence>
<name>A0ABU0D2C9_9BACI</name>
<evidence type="ECO:0000313" key="3">
    <source>
        <dbReference type="Proteomes" id="UP001232343"/>
    </source>
</evidence>
<proteinExistence type="predicted"/>
<feature type="domain" description="IstB-like ATP-binding" evidence="1">
    <location>
        <begin position="11"/>
        <end position="84"/>
    </location>
</feature>
<accession>A0ABU0D2C9</accession>
<gene>
    <name evidence="2" type="ORF">J2S14_001350</name>
</gene>
<evidence type="ECO:0000313" key="2">
    <source>
        <dbReference type="EMBL" id="MDQ0342538.1"/>
    </source>
</evidence>
<reference evidence="2 3" key="1">
    <citation type="submission" date="2023-07" db="EMBL/GenBank/DDBJ databases">
        <title>Genomic Encyclopedia of Type Strains, Phase IV (KMG-IV): sequencing the most valuable type-strain genomes for metagenomic binning, comparative biology and taxonomic classification.</title>
        <authorList>
            <person name="Goeker M."/>
        </authorList>
    </citation>
    <scope>NUCLEOTIDE SEQUENCE [LARGE SCALE GENOMIC DNA]</scope>
    <source>
        <strain evidence="2 3">DSM 27848</strain>
    </source>
</reference>
<dbReference type="InterPro" id="IPR002611">
    <property type="entry name" value="IstB_ATP-bd"/>
</dbReference>
<dbReference type="Pfam" id="PF01695">
    <property type="entry name" value="IstB_IS21"/>
    <property type="match status" value="1"/>
</dbReference>
<protein>
    <submittedName>
        <fullName evidence="2">DNA replication protein DnaC</fullName>
    </submittedName>
</protein>
<organism evidence="2 3">
    <name type="scientific">Lederbergia wuyishanensis</name>
    <dbReference type="NCBI Taxonomy" id="1347903"/>
    <lineage>
        <taxon>Bacteria</taxon>
        <taxon>Bacillati</taxon>
        <taxon>Bacillota</taxon>
        <taxon>Bacilli</taxon>
        <taxon>Bacillales</taxon>
        <taxon>Bacillaceae</taxon>
        <taxon>Lederbergia</taxon>
    </lineage>
</organism>
<dbReference type="Proteomes" id="UP001232343">
    <property type="component" value="Unassembled WGS sequence"/>
</dbReference>
<keyword evidence="3" id="KW-1185">Reference proteome</keyword>